<dbReference type="Proteomes" id="UP000235914">
    <property type="component" value="Unassembled WGS sequence"/>
</dbReference>
<dbReference type="EMBL" id="PJKN01000001">
    <property type="protein sequence ID" value="PNC57746.1"/>
    <property type="molecule type" value="Genomic_DNA"/>
</dbReference>
<dbReference type="RefSeq" id="WP_102735166.1">
    <property type="nucleotide sequence ID" value="NZ_CP025824.1"/>
</dbReference>
<feature type="domain" description="Thioredoxin" evidence="2">
    <location>
        <begin position="227"/>
        <end position="366"/>
    </location>
</feature>
<gene>
    <name evidence="3" type="ORF">CXU09_01390</name>
</gene>
<accession>A0AAP8NPL2</accession>
<proteinExistence type="predicted"/>
<protein>
    <recommendedName>
        <fullName evidence="2">Thioredoxin domain-containing protein</fullName>
    </recommendedName>
</protein>
<reference evidence="3 4" key="1">
    <citation type="journal article" date="2017" name="BMC Genomics">
        <title>Genome sequencing of 39 Akkermansia muciniphila isolates reveals its population structure, genomic and functional diverisity, and global distribution in mammalian gut microbiotas.</title>
        <authorList>
            <person name="Guo X."/>
            <person name="Li S."/>
            <person name="Zhang J."/>
            <person name="Wu F."/>
            <person name="Li X."/>
            <person name="Wu D."/>
            <person name="Zhang M."/>
            <person name="Ou Z."/>
            <person name="Jie Z."/>
            <person name="Yan Q."/>
            <person name="Li P."/>
            <person name="Yi J."/>
            <person name="Peng Y."/>
        </authorList>
    </citation>
    <scope>NUCLEOTIDE SEQUENCE [LARGE SCALE GENOMIC DNA]</scope>
    <source>
        <strain evidence="3 4">GP43</strain>
    </source>
</reference>
<feature type="compositionally biased region" description="Low complexity" evidence="1">
    <location>
        <begin position="374"/>
        <end position="383"/>
    </location>
</feature>
<evidence type="ECO:0000256" key="1">
    <source>
        <dbReference type="SAM" id="MobiDB-lite"/>
    </source>
</evidence>
<feature type="compositionally biased region" description="Basic and acidic residues" evidence="1">
    <location>
        <begin position="363"/>
        <end position="373"/>
    </location>
</feature>
<evidence type="ECO:0000259" key="2">
    <source>
        <dbReference type="PROSITE" id="PS51352"/>
    </source>
</evidence>
<dbReference type="Gene3D" id="3.40.30.10">
    <property type="entry name" value="Glutaredoxin"/>
    <property type="match status" value="1"/>
</dbReference>
<organism evidence="3 4">
    <name type="scientific">Akkermansia muciniphila</name>
    <dbReference type="NCBI Taxonomy" id="239935"/>
    <lineage>
        <taxon>Bacteria</taxon>
        <taxon>Pseudomonadati</taxon>
        <taxon>Verrucomicrobiota</taxon>
        <taxon>Verrucomicrobiia</taxon>
        <taxon>Verrucomicrobiales</taxon>
        <taxon>Akkermansiaceae</taxon>
        <taxon>Akkermansia</taxon>
    </lineage>
</organism>
<sequence length="432" mass="47600">MKRAFCVIAGACSLLGWAPADETGMNNVLEDWRMRQSDWESALKTAESGEKRAELMKNRPDAVPVARELWRLVGRDLQKPETQKSCLLPAVVWFLDHPQAVAQAFPNGDMARKIVVFCLDSLENTLFREQGAGKAAYALSNSRDLRCRVILEQIKDYNQFPEDQGLASLGLAMVMKETTGMLQDDVRLVAARGKLLKDAIIKCYDSSFGPIPVQNIVKEELYEIRNLNIGQTGPEISLPSTAAAGKVTLPSGNKPVLVVFWDPQDMRSVQFLQKAASLRKEFPGLTVMPVAPGKRENIEKALLNLKMDMPSLVDEKAAAFKDYRVRLTPRVYLLDPAGKILMRGTPDMLFDANLYAVMGKLEGKKKEKPDGKKSPSSPASSKPVSPPARINSPDTRVPSVSRPDRPQPAFPSAPTGAEVHSLSAPPLRPMPE</sequence>
<dbReference type="SUPFAM" id="SSF52833">
    <property type="entry name" value="Thioredoxin-like"/>
    <property type="match status" value="1"/>
</dbReference>
<evidence type="ECO:0000313" key="4">
    <source>
        <dbReference type="Proteomes" id="UP000235914"/>
    </source>
</evidence>
<dbReference type="InterPro" id="IPR013766">
    <property type="entry name" value="Thioredoxin_domain"/>
</dbReference>
<evidence type="ECO:0000313" key="3">
    <source>
        <dbReference type="EMBL" id="PNC57746.1"/>
    </source>
</evidence>
<dbReference type="PROSITE" id="PS51352">
    <property type="entry name" value="THIOREDOXIN_2"/>
    <property type="match status" value="1"/>
</dbReference>
<feature type="region of interest" description="Disordered" evidence="1">
    <location>
        <begin position="363"/>
        <end position="432"/>
    </location>
</feature>
<comment type="caution">
    <text evidence="3">The sequence shown here is derived from an EMBL/GenBank/DDBJ whole genome shotgun (WGS) entry which is preliminary data.</text>
</comment>
<dbReference type="InterPro" id="IPR036249">
    <property type="entry name" value="Thioredoxin-like_sf"/>
</dbReference>
<name>A0AAP8NPL2_9BACT</name>
<dbReference type="AlphaFoldDB" id="A0AAP8NPL2"/>